<dbReference type="EMBL" id="CP002801">
    <property type="protein sequence ID" value="AEH08567.1"/>
    <property type="molecule type" value="Genomic_DNA"/>
</dbReference>
<protein>
    <submittedName>
        <fullName evidence="1">Uncharacterized protein</fullName>
    </submittedName>
</protein>
<evidence type="ECO:0000313" key="1">
    <source>
        <dbReference type="EMBL" id="AEH08567.1"/>
    </source>
</evidence>
<dbReference type="KEGG" id="fsy:FsymDg_1064"/>
<sequence length="72" mass="7877">MTQPQPGGWPDEHELPRLLADAEEIDADPGTERAIDEALDDYTAGRFIRCHGEDEFDALLASLAAHPHPRAG</sequence>
<dbReference type="Proteomes" id="UP000001549">
    <property type="component" value="Chromosome"/>
</dbReference>
<reference evidence="1 2" key="1">
    <citation type="submission" date="2011-05" db="EMBL/GenBank/DDBJ databases">
        <title>Complete sequence of chromosome of Frankia symbiont of Datisca glomerata.</title>
        <authorList>
            <consortium name="US DOE Joint Genome Institute"/>
            <person name="Lucas S."/>
            <person name="Han J."/>
            <person name="Lapidus A."/>
            <person name="Cheng J.-F."/>
            <person name="Goodwin L."/>
            <person name="Pitluck S."/>
            <person name="Peters L."/>
            <person name="Mikhailova N."/>
            <person name="Chertkov O."/>
            <person name="Teshima H."/>
            <person name="Han C."/>
            <person name="Tapia R."/>
            <person name="Land M."/>
            <person name="Hauser L."/>
            <person name="Kyrpides N."/>
            <person name="Ivanova N."/>
            <person name="Pagani I."/>
            <person name="Berry A."/>
            <person name="Pawlowski K."/>
            <person name="Persson T."/>
            <person name="Vanden Heuvel B."/>
            <person name="Benson D."/>
            <person name="Woyke T."/>
        </authorList>
    </citation>
    <scope>NUCLEOTIDE SEQUENCE [LARGE SCALE GENOMIC DNA]</scope>
    <source>
        <strain evidence="2">4085684</strain>
    </source>
</reference>
<keyword evidence="2" id="KW-1185">Reference proteome</keyword>
<dbReference type="AlphaFoldDB" id="F8AYR0"/>
<dbReference type="RefSeq" id="WP_013872545.1">
    <property type="nucleotide sequence ID" value="NC_015656.1"/>
</dbReference>
<proteinExistence type="predicted"/>
<gene>
    <name evidence="1" type="ordered locus">FsymDg_1064</name>
</gene>
<accession>F8AYR0</accession>
<dbReference type="HOGENOM" id="CLU_2716561_0_0_11"/>
<name>F8AYR0_9ACTN</name>
<organism evidence="1 2">
    <name type="scientific">Candidatus Protofrankia datiscae</name>
    <dbReference type="NCBI Taxonomy" id="2716812"/>
    <lineage>
        <taxon>Bacteria</taxon>
        <taxon>Bacillati</taxon>
        <taxon>Actinomycetota</taxon>
        <taxon>Actinomycetes</taxon>
        <taxon>Frankiales</taxon>
        <taxon>Frankiaceae</taxon>
        <taxon>Protofrankia</taxon>
    </lineage>
</organism>
<evidence type="ECO:0000313" key="2">
    <source>
        <dbReference type="Proteomes" id="UP000001549"/>
    </source>
</evidence>